<dbReference type="CDD" id="cd00448">
    <property type="entry name" value="YjgF_YER057c_UK114_family"/>
    <property type="match status" value="1"/>
</dbReference>
<dbReference type="GO" id="GO:0019239">
    <property type="term" value="F:deaminase activity"/>
    <property type="evidence" value="ECO:0007669"/>
    <property type="project" value="TreeGrafter"/>
</dbReference>
<dbReference type="PANTHER" id="PTHR11803">
    <property type="entry name" value="2-IMINOBUTANOATE/2-IMINOPROPANOATE DEAMINASE RIDA"/>
    <property type="match status" value="1"/>
</dbReference>
<name>A0A1G9N4P9_9GAMM</name>
<dbReference type="InterPro" id="IPR035959">
    <property type="entry name" value="RutC-like_sf"/>
</dbReference>
<dbReference type="AlphaFoldDB" id="A0A1G9N4P9"/>
<sequence>MLEHRNDPTLPSPQFPGSHIVLDDRYAFVSGLTAADIHGAEAEIGDIKEETHRVMRELERMLELVNVSMDDVVRVDVHLADLDEISEMDAVYAEYFEGPHFPARTCTQSPKLCGGCRVEITLMARRPE</sequence>
<evidence type="ECO:0000313" key="1">
    <source>
        <dbReference type="EMBL" id="SDL81499.1"/>
    </source>
</evidence>
<dbReference type="PANTHER" id="PTHR11803:SF39">
    <property type="entry name" value="2-IMINOBUTANOATE_2-IMINOPROPANOATE DEAMINASE"/>
    <property type="match status" value="1"/>
</dbReference>
<dbReference type="OrthoDB" id="9803101at2"/>
<accession>A0A1G9N4P9</accession>
<dbReference type="InterPro" id="IPR006175">
    <property type="entry name" value="YjgF/YER057c/UK114"/>
</dbReference>
<dbReference type="STRING" id="48727.SAMN05192555_10740"/>
<dbReference type="Proteomes" id="UP000199107">
    <property type="component" value="Unassembled WGS sequence"/>
</dbReference>
<dbReference type="EMBL" id="FNGH01000007">
    <property type="protein sequence ID" value="SDL81499.1"/>
    <property type="molecule type" value="Genomic_DNA"/>
</dbReference>
<reference evidence="2" key="1">
    <citation type="submission" date="2016-10" db="EMBL/GenBank/DDBJ databases">
        <authorList>
            <person name="Varghese N."/>
            <person name="Submissions S."/>
        </authorList>
    </citation>
    <scope>NUCLEOTIDE SEQUENCE [LARGE SCALE GENOMIC DNA]</scope>
    <source>
        <strain evidence="2">AAP</strain>
    </source>
</reference>
<dbReference type="GO" id="GO:0005829">
    <property type="term" value="C:cytosol"/>
    <property type="evidence" value="ECO:0007669"/>
    <property type="project" value="TreeGrafter"/>
</dbReference>
<organism evidence="1 2">
    <name type="scientific">Franzmannia pantelleriensis</name>
    <dbReference type="NCBI Taxonomy" id="48727"/>
    <lineage>
        <taxon>Bacteria</taxon>
        <taxon>Pseudomonadati</taxon>
        <taxon>Pseudomonadota</taxon>
        <taxon>Gammaproteobacteria</taxon>
        <taxon>Oceanospirillales</taxon>
        <taxon>Halomonadaceae</taxon>
        <taxon>Franzmannia</taxon>
    </lineage>
</organism>
<proteinExistence type="predicted"/>
<keyword evidence="2" id="KW-1185">Reference proteome</keyword>
<dbReference type="Gene3D" id="3.30.1330.40">
    <property type="entry name" value="RutC-like"/>
    <property type="match status" value="1"/>
</dbReference>
<dbReference type="SUPFAM" id="SSF55298">
    <property type="entry name" value="YjgF-like"/>
    <property type="match status" value="1"/>
</dbReference>
<dbReference type="RefSeq" id="WP_089658387.1">
    <property type="nucleotide sequence ID" value="NZ_FNGH01000007.1"/>
</dbReference>
<evidence type="ECO:0000313" key="2">
    <source>
        <dbReference type="Proteomes" id="UP000199107"/>
    </source>
</evidence>
<protein>
    <submittedName>
        <fullName evidence="1">2-iminobutanoate/2-iminopropanoate deaminase</fullName>
    </submittedName>
</protein>
<dbReference type="Pfam" id="PF01042">
    <property type="entry name" value="Ribonuc_L-PSP"/>
    <property type="match status" value="1"/>
</dbReference>
<gene>
    <name evidence="1" type="ORF">SAMN05192555_10740</name>
</gene>